<dbReference type="AlphaFoldDB" id="A0A348G1Y8"/>
<dbReference type="KEGG" id="blag:BLTE_22560"/>
<dbReference type="OrthoDB" id="9808544at2"/>
<feature type="domain" description="Transglycosylase SLT" evidence="3">
    <location>
        <begin position="47"/>
        <end position="340"/>
    </location>
</feature>
<dbReference type="InterPro" id="IPR043426">
    <property type="entry name" value="MltB-like"/>
</dbReference>
<dbReference type="RefSeq" id="WP_126400545.1">
    <property type="nucleotide sequence ID" value="NZ_AP018907.1"/>
</dbReference>
<dbReference type="SUPFAM" id="SSF53955">
    <property type="entry name" value="Lysozyme-like"/>
    <property type="match status" value="1"/>
</dbReference>
<dbReference type="EMBL" id="AP018907">
    <property type="protein sequence ID" value="BBF93571.1"/>
    <property type="molecule type" value="Genomic_DNA"/>
</dbReference>
<dbReference type="InterPro" id="IPR036365">
    <property type="entry name" value="PGBD-like_sf"/>
</dbReference>
<name>A0A348G1Y8_9HYPH</name>
<dbReference type="InterPro" id="IPR031304">
    <property type="entry name" value="SLT_2"/>
</dbReference>
<dbReference type="InterPro" id="IPR002477">
    <property type="entry name" value="Peptidoglycan-bd-like"/>
</dbReference>
<keyword evidence="5" id="KW-1185">Reference proteome</keyword>
<dbReference type="InterPro" id="IPR023346">
    <property type="entry name" value="Lysozyme-like_dom_sf"/>
</dbReference>
<dbReference type="NCBIfam" id="TIGR02283">
    <property type="entry name" value="MltB_2"/>
    <property type="match status" value="1"/>
</dbReference>
<dbReference type="PANTHER" id="PTHR30163:SF8">
    <property type="entry name" value="LYTIC MUREIN TRANSGLYCOSYLASE"/>
    <property type="match status" value="1"/>
</dbReference>
<feature type="domain" description="Peptidoglycan binding-like" evidence="2">
    <location>
        <begin position="362"/>
        <end position="415"/>
    </location>
</feature>
<dbReference type="Proteomes" id="UP000266934">
    <property type="component" value="Chromosome"/>
</dbReference>
<keyword evidence="1" id="KW-0732">Signal</keyword>
<organism evidence="4 5">
    <name type="scientific">Blastochloris tepida</name>
    <dbReference type="NCBI Taxonomy" id="2233851"/>
    <lineage>
        <taxon>Bacteria</taxon>
        <taxon>Pseudomonadati</taxon>
        <taxon>Pseudomonadota</taxon>
        <taxon>Alphaproteobacteria</taxon>
        <taxon>Hyphomicrobiales</taxon>
        <taxon>Blastochloridaceae</taxon>
        <taxon>Blastochloris</taxon>
    </lineage>
</organism>
<dbReference type="Pfam" id="PF13406">
    <property type="entry name" value="SLT_2"/>
    <property type="match status" value="1"/>
</dbReference>
<dbReference type="Gene3D" id="1.10.530.10">
    <property type="match status" value="1"/>
</dbReference>
<feature type="chain" id="PRO_5016841118" description="Lytic transglycosylase" evidence="1">
    <location>
        <begin position="23"/>
        <end position="418"/>
    </location>
</feature>
<gene>
    <name evidence="4" type="ORF">BLTE_22560</name>
</gene>
<dbReference type="PANTHER" id="PTHR30163">
    <property type="entry name" value="MEMBRANE-BOUND LYTIC MUREIN TRANSGLYCOSYLASE B"/>
    <property type="match status" value="1"/>
</dbReference>
<evidence type="ECO:0000313" key="4">
    <source>
        <dbReference type="EMBL" id="BBF93571.1"/>
    </source>
</evidence>
<dbReference type="Pfam" id="PF01471">
    <property type="entry name" value="PG_binding_1"/>
    <property type="match status" value="1"/>
</dbReference>
<protein>
    <recommendedName>
        <fullName evidence="6">Lytic transglycosylase</fullName>
    </recommendedName>
</protein>
<dbReference type="GO" id="GO:0008933">
    <property type="term" value="F:peptidoglycan lytic transglycosylase activity"/>
    <property type="evidence" value="ECO:0007669"/>
    <property type="project" value="TreeGrafter"/>
</dbReference>
<accession>A0A348G1Y8</accession>
<evidence type="ECO:0000313" key="5">
    <source>
        <dbReference type="Proteomes" id="UP000266934"/>
    </source>
</evidence>
<evidence type="ECO:0000259" key="3">
    <source>
        <dbReference type="Pfam" id="PF13406"/>
    </source>
</evidence>
<proteinExistence type="predicted"/>
<evidence type="ECO:0000256" key="1">
    <source>
        <dbReference type="SAM" id="SignalP"/>
    </source>
</evidence>
<evidence type="ECO:0000259" key="2">
    <source>
        <dbReference type="Pfam" id="PF01471"/>
    </source>
</evidence>
<evidence type="ECO:0008006" key="6">
    <source>
        <dbReference type="Google" id="ProtNLM"/>
    </source>
</evidence>
<dbReference type="InterPro" id="IPR036366">
    <property type="entry name" value="PGBDSf"/>
</dbReference>
<reference evidence="4 5" key="1">
    <citation type="submission" date="2018-08" db="EMBL/GenBank/DDBJ databases">
        <title>Complete genome sequencing of Blastochloris tepida GI.</title>
        <authorList>
            <person name="Tsukatani Y."/>
            <person name="Mori H."/>
        </authorList>
    </citation>
    <scope>NUCLEOTIDE SEQUENCE [LARGE SCALE GENOMIC DNA]</scope>
    <source>
        <strain evidence="4 5">GI</strain>
    </source>
</reference>
<feature type="signal peptide" evidence="1">
    <location>
        <begin position="1"/>
        <end position="22"/>
    </location>
</feature>
<dbReference type="FunFam" id="1.10.8.350:FF:000001">
    <property type="entry name" value="Lytic murein transglycosylase B"/>
    <property type="match status" value="1"/>
</dbReference>
<sequence>MRSTVRLAALAAAVLWCAPATAQVVGSVTPSHPLMTPQALAEAEANFGECLAGLWPQAQRKGISRATYEWVMRSVQPDMSLFKLMDGQPEFERPIWWYVDTLVTESRIRQGREMLALHKATFDAIEQQWGVDRYLITAIWGIESNFGTREGMGSRDVVRSTASLACIGRRQAYFRDEFLAAVAILQRGDVPLEHMRGSWAGAFGMTQFMPTGYLRYAVDFDGDGHANLVDSVPDALASTANRFRAEKWVTGQTWGYEVELPAGFNFLLADRSRRMSLAEWSRLGVRRVAGQMFPRPGDQAYLLLPAGAQGPAFLMLENFRVIMRYNPAEAYALAIGHLADRMRGGGPFVQPWPRGAQLLSRTERFELQELLLGYGYDIGQPDGKIGGKTREALRQVQAQLGLVPDGFPTAEVLAHIKR</sequence>
<dbReference type="InterPro" id="IPR011970">
    <property type="entry name" value="MltB_2"/>
</dbReference>
<dbReference type="Gene3D" id="1.10.8.350">
    <property type="entry name" value="Bacterial muramidase"/>
    <property type="match status" value="1"/>
</dbReference>
<dbReference type="Gene3D" id="1.10.101.10">
    <property type="entry name" value="PGBD-like superfamily/PGBD"/>
    <property type="match status" value="1"/>
</dbReference>
<dbReference type="SUPFAM" id="SSF47090">
    <property type="entry name" value="PGBD-like"/>
    <property type="match status" value="1"/>
</dbReference>
<dbReference type="GO" id="GO:0009253">
    <property type="term" value="P:peptidoglycan catabolic process"/>
    <property type="evidence" value="ECO:0007669"/>
    <property type="project" value="TreeGrafter"/>
</dbReference>